<gene>
    <name evidence="3" type="ORF">SeLEV6574_g03433</name>
    <name evidence="4" type="ORF">SeMB42_g01213</name>
</gene>
<comment type="caution">
    <text evidence="3">The sequence shown here is derived from an EMBL/GenBank/DDBJ whole genome shotgun (WGS) entry which is preliminary data.</text>
</comment>
<evidence type="ECO:0000313" key="5">
    <source>
        <dbReference type="Proteomes" id="UP000317494"/>
    </source>
</evidence>
<evidence type="ECO:0000256" key="2">
    <source>
        <dbReference type="SAM" id="SignalP"/>
    </source>
</evidence>
<reference evidence="5 6" key="1">
    <citation type="journal article" date="2019" name="Sci. Rep.">
        <title>Comparative genomics of chytrid fungi reveal insights into the obligate biotrophic and pathogenic lifestyle of Synchytrium endobioticum.</title>
        <authorList>
            <person name="van de Vossenberg B.T.L.H."/>
            <person name="Warris S."/>
            <person name="Nguyen H.D.T."/>
            <person name="van Gent-Pelzer M.P.E."/>
            <person name="Joly D.L."/>
            <person name="van de Geest H.C."/>
            <person name="Bonants P.J.M."/>
            <person name="Smith D.S."/>
            <person name="Levesque C.A."/>
            <person name="van der Lee T.A.J."/>
        </authorList>
    </citation>
    <scope>NUCLEOTIDE SEQUENCE [LARGE SCALE GENOMIC DNA]</scope>
    <source>
        <strain evidence="3 6">LEV6574</strain>
        <strain evidence="4 5">MB42</strain>
    </source>
</reference>
<dbReference type="VEuPathDB" id="FungiDB:SeMB42_g01213"/>
<dbReference type="Proteomes" id="UP000320475">
    <property type="component" value="Unassembled WGS sequence"/>
</dbReference>
<name>A0A507D3N5_9FUNG</name>
<dbReference type="EMBL" id="QEAN01000029">
    <property type="protein sequence ID" value="TPX52736.1"/>
    <property type="molecule type" value="Genomic_DNA"/>
</dbReference>
<evidence type="ECO:0000256" key="1">
    <source>
        <dbReference type="SAM" id="MobiDB-lite"/>
    </source>
</evidence>
<feature type="chain" id="PRO_5036131016" evidence="2">
    <location>
        <begin position="24"/>
        <end position="572"/>
    </location>
</feature>
<feature type="region of interest" description="Disordered" evidence="1">
    <location>
        <begin position="537"/>
        <end position="572"/>
    </location>
</feature>
<evidence type="ECO:0000313" key="3">
    <source>
        <dbReference type="EMBL" id="TPX46086.1"/>
    </source>
</evidence>
<protein>
    <submittedName>
        <fullName evidence="3">Uncharacterized protein</fullName>
    </submittedName>
</protein>
<dbReference type="AlphaFoldDB" id="A0A507D3N5"/>
<keyword evidence="2" id="KW-0732">Signal</keyword>
<proteinExistence type="predicted"/>
<organism evidence="3 6">
    <name type="scientific">Synchytrium endobioticum</name>
    <dbReference type="NCBI Taxonomy" id="286115"/>
    <lineage>
        <taxon>Eukaryota</taxon>
        <taxon>Fungi</taxon>
        <taxon>Fungi incertae sedis</taxon>
        <taxon>Chytridiomycota</taxon>
        <taxon>Chytridiomycota incertae sedis</taxon>
        <taxon>Chytridiomycetes</taxon>
        <taxon>Synchytriales</taxon>
        <taxon>Synchytriaceae</taxon>
        <taxon>Synchytrium</taxon>
    </lineage>
</organism>
<feature type="signal peptide" evidence="2">
    <location>
        <begin position="1"/>
        <end position="23"/>
    </location>
</feature>
<sequence>MRKIINIFIHVGAVITLFTSVHAAPVQGDDAICKMIYMMDSCAANSRFARNRIMRSDFRGDLSVSGRIQRIVSEAIPTRSPYTINHLSADPDKDTPEILIRFSRSYHALVFEKLKTLFMKLQFSIADGIYKGNEEIIAGIKKVWYALEEHYLQESKCRILKYHHELKALERPYYNDLRPEQMWKLVRRRDPIKFNSDYLLKCIHMITQLLQTCNAAIDASVFTSSLGPNCYVTTNWLPCRPLVRTDGWTLVWDYCELQDLPLEDCRWLPLLLAHERLIVARAELGVANTMVMMSKGNVVDVAELKGRLAALEAFIKDHKRKICIYEIQLEENEMGFRGLENADGGAGSPHGSTYRNIMSTRVQGGTSTCEPTMTLHGDRSGRQRALVPDLQSTHNDALQAVEMDFIGTADTTGDKTPELGLMMGRRGDGYVPQPSATFCEKEWPVSWGQGQSWDLGQVGCSRMMSEECHPDQPQMLGEFDTNTAHHHGTFQMNDAGVTDNAADLSLALSLGSRHTSFECMGDNEFERPIDPIQLGLDRGSHNKQQKSSLHHIISSARSTSHSRELAKPRGRQ</sequence>
<evidence type="ECO:0000313" key="4">
    <source>
        <dbReference type="EMBL" id="TPX52736.1"/>
    </source>
</evidence>
<evidence type="ECO:0000313" key="6">
    <source>
        <dbReference type="Proteomes" id="UP000320475"/>
    </source>
</evidence>
<accession>A0A507D3N5</accession>
<keyword evidence="5" id="KW-1185">Reference proteome</keyword>
<dbReference type="EMBL" id="QEAM01000115">
    <property type="protein sequence ID" value="TPX46086.1"/>
    <property type="molecule type" value="Genomic_DNA"/>
</dbReference>
<dbReference type="Proteomes" id="UP000317494">
    <property type="component" value="Unassembled WGS sequence"/>
</dbReference>
<feature type="compositionally biased region" description="Basic and acidic residues" evidence="1">
    <location>
        <begin position="561"/>
        <end position="572"/>
    </location>
</feature>